<dbReference type="RefSeq" id="WP_071856125.1">
    <property type="nucleotide sequence ID" value="NZ_JXLB01000024.1"/>
</dbReference>
<protein>
    <submittedName>
        <fullName evidence="1">Uncharacterized protein</fullName>
    </submittedName>
</protein>
<proteinExistence type="predicted"/>
<organism evidence="1 2">
    <name type="scientific">Enterococcus ratti</name>
    <dbReference type="NCBI Taxonomy" id="150033"/>
    <lineage>
        <taxon>Bacteria</taxon>
        <taxon>Bacillati</taxon>
        <taxon>Bacillota</taxon>
        <taxon>Bacilli</taxon>
        <taxon>Lactobacillales</taxon>
        <taxon>Enterococcaceae</taxon>
        <taxon>Enterococcus</taxon>
    </lineage>
</organism>
<dbReference type="OrthoDB" id="2193312at2"/>
<evidence type="ECO:0000313" key="1">
    <source>
        <dbReference type="EMBL" id="OJG78415.1"/>
    </source>
</evidence>
<evidence type="ECO:0000313" key="2">
    <source>
        <dbReference type="Proteomes" id="UP000182152"/>
    </source>
</evidence>
<name>A0A1L8WBL6_9ENTE</name>
<accession>A0A1L8WBL6</accession>
<reference evidence="1 2" key="1">
    <citation type="submission" date="2014-12" db="EMBL/GenBank/DDBJ databases">
        <title>Draft genome sequences of 29 type strains of Enterococci.</title>
        <authorList>
            <person name="Zhong Z."/>
            <person name="Sun Z."/>
            <person name="Liu W."/>
            <person name="Zhang W."/>
            <person name="Zhang H."/>
        </authorList>
    </citation>
    <scope>NUCLEOTIDE SEQUENCE [LARGE SCALE GENOMIC DNA]</scope>
    <source>
        <strain evidence="1 2">DSM 15687</strain>
    </source>
</reference>
<dbReference type="AlphaFoldDB" id="A0A1L8WBL6"/>
<dbReference type="STRING" id="150033.RV14_GL001172"/>
<sequence>MKFDSLEKKEQDKQKSRKVKREIERLTKVYPVAGITEENYVKLKIRGQRWYAAFFDTKKYDLELLDEKEADFVTDNYWAFQKQYGNSVKELFMNFPEENQRQQRYVKYKRDQSKNLNQMRILQTELEKLKYIEKKYKKLTSYIVIYGRSINELEENIISLKRFDNLFQLKLLDKEYVKKILYLLNNTGGIEIYEDKKENG</sequence>
<dbReference type="Proteomes" id="UP000182152">
    <property type="component" value="Unassembled WGS sequence"/>
</dbReference>
<keyword evidence="2" id="KW-1185">Reference proteome</keyword>
<gene>
    <name evidence="1" type="ORF">RV14_GL001172</name>
</gene>
<dbReference type="EMBL" id="JXLB01000024">
    <property type="protein sequence ID" value="OJG78415.1"/>
    <property type="molecule type" value="Genomic_DNA"/>
</dbReference>
<comment type="caution">
    <text evidence="1">The sequence shown here is derived from an EMBL/GenBank/DDBJ whole genome shotgun (WGS) entry which is preliminary data.</text>
</comment>